<keyword evidence="8" id="KW-0539">Nucleus</keyword>
<dbReference type="AlphaFoldDB" id="A0A6J1J300"/>
<keyword evidence="6" id="KW-0805">Transcription regulation</keyword>
<feature type="region of interest" description="Disordered" evidence="10">
    <location>
        <begin position="111"/>
        <end position="151"/>
    </location>
</feature>
<dbReference type="FunFam" id="3.30.160.60:FF:000856">
    <property type="entry name" value="B-box zinc finger protein 21"/>
    <property type="match status" value="1"/>
</dbReference>
<keyword evidence="7" id="KW-0804">Transcription</keyword>
<feature type="domain" description="B box-type" evidence="11">
    <location>
        <begin position="53"/>
        <end position="100"/>
    </location>
</feature>
<dbReference type="Gene3D" id="3.30.160.60">
    <property type="entry name" value="Classic Zinc Finger"/>
    <property type="match status" value="1"/>
</dbReference>
<feature type="region of interest" description="Disordered" evidence="10">
    <location>
        <begin position="248"/>
        <end position="285"/>
    </location>
</feature>
<dbReference type="GO" id="GO:0006355">
    <property type="term" value="P:regulation of DNA-templated transcription"/>
    <property type="evidence" value="ECO:0007669"/>
    <property type="project" value="TreeGrafter"/>
</dbReference>
<name>A0A6J1J300_CUCMA</name>
<dbReference type="InterPro" id="IPR000315">
    <property type="entry name" value="Znf_B-box"/>
</dbReference>
<feature type="domain" description="B box-type" evidence="11">
    <location>
        <begin position="1"/>
        <end position="47"/>
    </location>
</feature>
<dbReference type="GeneID" id="111480878"/>
<dbReference type="InterPro" id="IPR051979">
    <property type="entry name" value="B-box_zinc_finger"/>
</dbReference>
<evidence type="ECO:0000259" key="11">
    <source>
        <dbReference type="PROSITE" id="PS50119"/>
    </source>
</evidence>
<dbReference type="GO" id="GO:0009640">
    <property type="term" value="P:photomorphogenesis"/>
    <property type="evidence" value="ECO:0007669"/>
    <property type="project" value="TreeGrafter"/>
</dbReference>
<evidence type="ECO:0000256" key="8">
    <source>
        <dbReference type="ARBA" id="ARBA00023242"/>
    </source>
</evidence>
<dbReference type="OrthoDB" id="153872at2759"/>
<organism evidence="12 13">
    <name type="scientific">Cucurbita maxima</name>
    <name type="common">Pumpkin</name>
    <name type="synonym">Winter squash</name>
    <dbReference type="NCBI Taxonomy" id="3661"/>
    <lineage>
        <taxon>Eukaryota</taxon>
        <taxon>Viridiplantae</taxon>
        <taxon>Streptophyta</taxon>
        <taxon>Embryophyta</taxon>
        <taxon>Tracheophyta</taxon>
        <taxon>Spermatophyta</taxon>
        <taxon>Magnoliopsida</taxon>
        <taxon>eudicotyledons</taxon>
        <taxon>Gunneridae</taxon>
        <taxon>Pentapetalae</taxon>
        <taxon>rosids</taxon>
        <taxon>fabids</taxon>
        <taxon>Cucurbitales</taxon>
        <taxon>Cucurbitaceae</taxon>
        <taxon>Cucurbiteae</taxon>
        <taxon>Cucurbita</taxon>
    </lineage>
</organism>
<dbReference type="KEGG" id="cmax:111480878"/>
<dbReference type="GO" id="GO:0008270">
    <property type="term" value="F:zinc ion binding"/>
    <property type="evidence" value="ECO:0007669"/>
    <property type="project" value="UniProtKB-KW"/>
</dbReference>
<evidence type="ECO:0000313" key="12">
    <source>
        <dbReference type="Proteomes" id="UP000504608"/>
    </source>
</evidence>
<dbReference type="SMART" id="SM00336">
    <property type="entry name" value="BBOX"/>
    <property type="match status" value="2"/>
</dbReference>
<proteinExistence type="predicted"/>
<evidence type="ECO:0000256" key="10">
    <source>
        <dbReference type="SAM" id="MobiDB-lite"/>
    </source>
</evidence>
<dbReference type="Pfam" id="PF00643">
    <property type="entry name" value="zf-B_box"/>
    <property type="match status" value="1"/>
</dbReference>
<evidence type="ECO:0000313" key="13">
    <source>
        <dbReference type="RefSeq" id="XP_022981859.1"/>
    </source>
</evidence>
<sequence length="285" mass="31068">MKIQCDVCSKDEALLFCTADDAALCSTCDHRVHHANVLASKHLRFPLLHPNNNNFPLCDICQERRAFLFCQQDRAILCKDCDLPIHSVNELTQKHDRFLLTGVKLSCESSGNVPSSSSMSEKMANASSAPVSNSPSIAESSTSNAQTVGASTDGCEAMNGVEYFIDAISGWHFDEFLDSSSTDAPPFGFCKLQSDEVDGDWVFLFVDDLVELETSADSFSSEDWGIWSPEEEAAVPLFCSEIEMEEGKKGRTLKEKTRGGGGGGGGDGGISVPEVDLRPRRFRFS</sequence>
<dbReference type="PANTHER" id="PTHR31832:SF92">
    <property type="entry name" value="B BOX-TYPE DOMAIN-CONTAINING PROTEIN"/>
    <property type="match status" value="1"/>
</dbReference>
<evidence type="ECO:0000256" key="3">
    <source>
        <dbReference type="ARBA" id="ARBA00022737"/>
    </source>
</evidence>
<protein>
    <submittedName>
        <fullName evidence="13">B-box zinc finger protein 21-like isoform X1</fullName>
    </submittedName>
</protein>
<dbReference type="InterPro" id="IPR049808">
    <property type="entry name" value="CONSTANS-like_Bbox1"/>
</dbReference>
<dbReference type="CDD" id="cd19821">
    <property type="entry name" value="Bbox1_BBX-like"/>
    <property type="match status" value="2"/>
</dbReference>
<dbReference type="GO" id="GO:0000976">
    <property type="term" value="F:transcription cis-regulatory region binding"/>
    <property type="evidence" value="ECO:0007669"/>
    <property type="project" value="UniProtKB-ARBA"/>
</dbReference>
<evidence type="ECO:0000256" key="6">
    <source>
        <dbReference type="ARBA" id="ARBA00023015"/>
    </source>
</evidence>
<gene>
    <name evidence="13" type="primary">LOC111480878</name>
</gene>
<keyword evidence="12" id="KW-1185">Reference proteome</keyword>
<evidence type="ECO:0000256" key="2">
    <source>
        <dbReference type="ARBA" id="ARBA00022723"/>
    </source>
</evidence>
<dbReference type="GO" id="GO:0005634">
    <property type="term" value="C:nucleus"/>
    <property type="evidence" value="ECO:0007669"/>
    <property type="project" value="UniProtKB-SubCell"/>
</dbReference>
<evidence type="ECO:0000256" key="1">
    <source>
        <dbReference type="ARBA" id="ARBA00004123"/>
    </source>
</evidence>
<evidence type="ECO:0000256" key="9">
    <source>
        <dbReference type="PROSITE-ProRule" id="PRU00024"/>
    </source>
</evidence>
<keyword evidence="4 9" id="KW-0863">Zinc-finger</keyword>
<feature type="compositionally biased region" description="Polar residues" evidence="10">
    <location>
        <begin position="139"/>
        <end position="150"/>
    </location>
</feature>
<reference evidence="13" key="1">
    <citation type="submission" date="2025-08" db="UniProtKB">
        <authorList>
            <consortium name="RefSeq"/>
        </authorList>
    </citation>
    <scope>IDENTIFICATION</scope>
    <source>
        <tissue evidence="13">Young leaves</tissue>
    </source>
</reference>
<evidence type="ECO:0000256" key="7">
    <source>
        <dbReference type="ARBA" id="ARBA00023163"/>
    </source>
</evidence>
<feature type="compositionally biased region" description="Gly residues" evidence="10">
    <location>
        <begin position="259"/>
        <end position="269"/>
    </location>
</feature>
<feature type="compositionally biased region" description="Basic and acidic residues" evidence="10">
    <location>
        <begin position="248"/>
        <end position="258"/>
    </location>
</feature>
<keyword evidence="5" id="KW-0862">Zinc</keyword>
<accession>A0A6J1J300</accession>
<dbReference type="PROSITE" id="PS50119">
    <property type="entry name" value="ZF_BBOX"/>
    <property type="match status" value="2"/>
</dbReference>
<evidence type="ECO:0000256" key="5">
    <source>
        <dbReference type="ARBA" id="ARBA00022833"/>
    </source>
</evidence>
<keyword evidence="3" id="KW-0677">Repeat</keyword>
<feature type="compositionally biased region" description="Low complexity" evidence="10">
    <location>
        <begin position="111"/>
        <end position="138"/>
    </location>
</feature>
<dbReference type="RefSeq" id="XP_022981859.1">
    <property type="nucleotide sequence ID" value="XM_023126091.1"/>
</dbReference>
<dbReference type="PANTHER" id="PTHR31832">
    <property type="entry name" value="B-BOX ZINC FINGER PROTEIN 22"/>
    <property type="match status" value="1"/>
</dbReference>
<comment type="subcellular location">
    <subcellularLocation>
        <location evidence="1">Nucleus</location>
    </subcellularLocation>
</comment>
<keyword evidence="2" id="KW-0479">Metal-binding</keyword>
<dbReference type="Proteomes" id="UP000504608">
    <property type="component" value="Unplaced"/>
</dbReference>
<evidence type="ECO:0000256" key="4">
    <source>
        <dbReference type="ARBA" id="ARBA00022771"/>
    </source>
</evidence>